<keyword evidence="1" id="KW-0812">Transmembrane</keyword>
<reference evidence="2" key="1">
    <citation type="journal article" date="2022" name="Arch. Microbiol.">
        <title>Microbulbifer okhotskensis sp. nov., isolated from a deep bottom sediment of the Okhotsk Sea.</title>
        <authorList>
            <person name="Romanenko L."/>
            <person name="Kurilenko V."/>
            <person name="Otstavnykh N."/>
            <person name="Velansky P."/>
            <person name="Isaeva M."/>
            <person name="Mikhailov V."/>
        </authorList>
    </citation>
    <scope>NUCLEOTIDE SEQUENCE</scope>
    <source>
        <strain evidence="2">OS29</strain>
    </source>
</reference>
<keyword evidence="3" id="KW-1185">Reference proteome</keyword>
<sequence length="130" mass="15215">MSCVVASSLLLPCLLYTTALLAVSLLWLCVLPYFLFWPSTLFILIYARLESRRIKSARGLLATRERRWFWRPQGGEVSEFHFVGELVLWRWLVVINGRDTQGRSLRLVLARDAMVSADWRRLQVALRYSR</sequence>
<proteinExistence type="predicted"/>
<keyword evidence="1" id="KW-1133">Transmembrane helix</keyword>
<organism evidence="2 3">
    <name type="scientific">Microbulbifer okhotskensis</name>
    <dbReference type="NCBI Taxonomy" id="2926617"/>
    <lineage>
        <taxon>Bacteria</taxon>
        <taxon>Pseudomonadati</taxon>
        <taxon>Pseudomonadota</taxon>
        <taxon>Gammaproteobacteria</taxon>
        <taxon>Cellvibrionales</taxon>
        <taxon>Microbulbiferaceae</taxon>
        <taxon>Microbulbifer</taxon>
    </lineage>
</organism>
<dbReference type="Pfam" id="PF07254">
    <property type="entry name" value="Cpta_toxin"/>
    <property type="match status" value="1"/>
</dbReference>
<dbReference type="AlphaFoldDB" id="A0A9X2J603"/>
<dbReference type="InterPro" id="IPR009883">
    <property type="entry name" value="YgfX"/>
</dbReference>
<keyword evidence="1" id="KW-0472">Membrane</keyword>
<dbReference type="Proteomes" id="UP001139028">
    <property type="component" value="Unassembled WGS sequence"/>
</dbReference>
<feature type="transmembrane region" description="Helical" evidence="1">
    <location>
        <begin position="25"/>
        <end position="47"/>
    </location>
</feature>
<comment type="caution">
    <text evidence="2">The sequence shown here is derived from an EMBL/GenBank/DDBJ whole genome shotgun (WGS) entry which is preliminary data.</text>
</comment>
<name>A0A9X2J603_9GAMM</name>
<dbReference type="EMBL" id="JALBWM010000043">
    <property type="protein sequence ID" value="MCO1334934.1"/>
    <property type="molecule type" value="Genomic_DNA"/>
</dbReference>
<gene>
    <name evidence="2" type="ORF">MO867_11350</name>
</gene>
<evidence type="ECO:0000256" key="1">
    <source>
        <dbReference type="SAM" id="Phobius"/>
    </source>
</evidence>
<accession>A0A9X2J603</accession>
<evidence type="ECO:0000313" key="2">
    <source>
        <dbReference type="EMBL" id="MCO1334934.1"/>
    </source>
</evidence>
<evidence type="ECO:0000313" key="3">
    <source>
        <dbReference type="Proteomes" id="UP001139028"/>
    </source>
</evidence>
<protein>
    <submittedName>
        <fullName evidence="2">Uncharacterized protein</fullName>
    </submittedName>
</protein>